<dbReference type="AlphaFoldDB" id="A0A2N6PJZ5"/>
<protein>
    <submittedName>
        <fullName evidence="2">Uncharacterized protein</fullName>
    </submittedName>
</protein>
<keyword evidence="1" id="KW-1133">Transmembrane helix</keyword>
<comment type="caution">
    <text evidence="2">The sequence shown here is derived from an EMBL/GenBank/DDBJ whole genome shotgun (WGS) entry which is preliminary data.</text>
</comment>
<keyword evidence="3" id="KW-1185">Reference proteome</keyword>
<evidence type="ECO:0000313" key="2">
    <source>
        <dbReference type="EMBL" id="PMB98998.1"/>
    </source>
</evidence>
<accession>A0A2N6PJZ5</accession>
<organism evidence="2 3">
    <name type="scientific">Brevibacterium luteolum</name>
    <dbReference type="NCBI Taxonomy" id="199591"/>
    <lineage>
        <taxon>Bacteria</taxon>
        <taxon>Bacillati</taxon>
        <taxon>Actinomycetota</taxon>
        <taxon>Actinomycetes</taxon>
        <taxon>Micrococcales</taxon>
        <taxon>Brevibacteriaceae</taxon>
        <taxon>Brevibacterium</taxon>
    </lineage>
</organism>
<name>A0A2N6PJZ5_9MICO</name>
<evidence type="ECO:0000313" key="3">
    <source>
        <dbReference type="Proteomes" id="UP000235703"/>
    </source>
</evidence>
<dbReference type="OrthoDB" id="4568421at2"/>
<keyword evidence="1" id="KW-0472">Membrane</keyword>
<dbReference type="RefSeq" id="WP_102159637.1">
    <property type="nucleotide sequence ID" value="NZ_JALXLX010000023.1"/>
</dbReference>
<proteinExistence type="predicted"/>
<feature type="transmembrane region" description="Helical" evidence="1">
    <location>
        <begin position="47"/>
        <end position="68"/>
    </location>
</feature>
<sequence>MLDIAIILVLGLAGLFAIATALRLLPVALIGTAVFSWIAIFGFGVDGWTWLIAIGSTVASLMLIFGGANDITRKGIRPSLSHCRWGLPP</sequence>
<reference evidence="2 3" key="1">
    <citation type="submission" date="2017-09" db="EMBL/GenBank/DDBJ databases">
        <title>Bacterial strain isolated from the female urinary microbiota.</title>
        <authorList>
            <person name="Thomas-White K."/>
            <person name="Kumar N."/>
            <person name="Forster S."/>
            <person name="Putonti C."/>
            <person name="Lawley T."/>
            <person name="Wolfe A.J."/>
        </authorList>
    </citation>
    <scope>NUCLEOTIDE SEQUENCE [LARGE SCALE GENOMIC DNA]</scope>
    <source>
        <strain evidence="2 3">UMB0680</strain>
    </source>
</reference>
<dbReference type="Proteomes" id="UP000235703">
    <property type="component" value="Unassembled WGS sequence"/>
</dbReference>
<evidence type="ECO:0000256" key="1">
    <source>
        <dbReference type="SAM" id="Phobius"/>
    </source>
</evidence>
<dbReference type="EMBL" id="PNFZ01000001">
    <property type="protein sequence ID" value="PMB98998.1"/>
    <property type="molecule type" value="Genomic_DNA"/>
</dbReference>
<keyword evidence="1" id="KW-0812">Transmembrane</keyword>
<gene>
    <name evidence="2" type="ORF">CJ198_00115</name>
</gene>